<evidence type="ECO:0000259" key="12">
    <source>
        <dbReference type="PROSITE" id="PS50879"/>
    </source>
</evidence>
<dbReference type="GO" id="GO:0043137">
    <property type="term" value="P:DNA replication, removal of RNA primer"/>
    <property type="evidence" value="ECO:0007669"/>
    <property type="project" value="TreeGrafter"/>
</dbReference>
<name>M2X9B6_9MICC</name>
<dbReference type="GO" id="GO:0004523">
    <property type="term" value="F:RNA-DNA hybrid ribonuclease activity"/>
    <property type="evidence" value="ECO:0007669"/>
    <property type="project" value="UniProtKB-UniRule"/>
</dbReference>
<keyword evidence="8 10" id="KW-0378">Hydrolase</keyword>
<evidence type="ECO:0000313" key="13">
    <source>
        <dbReference type="EMBL" id="EME35721.1"/>
    </source>
</evidence>
<feature type="binding site" evidence="10">
    <location>
        <position position="133"/>
    </location>
    <ligand>
        <name>Mg(2+)</name>
        <dbReference type="ChEBI" id="CHEBI:18420"/>
        <label>2</label>
    </ligand>
</feature>
<evidence type="ECO:0000256" key="7">
    <source>
        <dbReference type="ARBA" id="ARBA00022759"/>
    </source>
</evidence>
<feature type="domain" description="RNase H type-1" evidence="12">
    <location>
        <begin position="2"/>
        <end position="141"/>
    </location>
</feature>
<dbReference type="AlphaFoldDB" id="M2X9B6"/>
<dbReference type="Pfam" id="PF00075">
    <property type="entry name" value="RNase_H"/>
    <property type="match status" value="1"/>
</dbReference>
<keyword evidence="10" id="KW-0963">Cytoplasm</keyword>
<accession>M2X9B6</accession>
<dbReference type="PANTHER" id="PTHR10642:SF26">
    <property type="entry name" value="RIBONUCLEASE H1"/>
    <property type="match status" value="1"/>
</dbReference>
<dbReference type="EC" id="3.1.26.4" evidence="4 10"/>
<evidence type="ECO:0000256" key="1">
    <source>
        <dbReference type="ARBA" id="ARBA00000077"/>
    </source>
</evidence>
<reference evidence="13 14" key="1">
    <citation type="journal article" date="2014" name="Genome Announc.">
        <title>Draft Genome Sequence of Kocuria palustris PEL.</title>
        <authorList>
            <person name="Sharma G."/>
            <person name="Khatri I."/>
            <person name="Subramanian S."/>
        </authorList>
    </citation>
    <scope>NUCLEOTIDE SEQUENCE [LARGE SCALE GENOMIC DNA]</scope>
    <source>
        <strain evidence="13 14">PEL</strain>
    </source>
</reference>
<comment type="similarity">
    <text evidence="2 10">Belongs to the RNase H family.</text>
</comment>
<keyword evidence="9 10" id="KW-0460">Magnesium</keyword>
<dbReference type="InterPro" id="IPR022892">
    <property type="entry name" value="RNaseHI"/>
</dbReference>
<gene>
    <name evidence="10" type="primary">rnhA</name>
    <name evidence="13" type="ORF">C884_01354</name>
</gene>
<dbReference type="Proteomes" id="UP000009877">
    <property type="component" value="Unassembled WGS sequence"/>
</dbReference>
<feature type="binding site" evidence="10">
    <location>
        <position position="11"/>
    </location>
    <ligand>
        <name>Mg(2+)</name>
        <dbReference type="ChEBI" id="CHEBI:18420"/>
        <label>2</label>
    </ligand>
</feature>
<dbReference type="STRING" id="71999.KPaMU14_02340"/>
<keyword evidence="5 10" id="KW-0540">Nuclease</keyword>
<evidence type="ECO:0000256" key="4">
    <source>
        <dbReference type="ARBA" id="ARBA00012180"/>
    </source>
</evidence>
<evidence type="ECO:0000313" key="14">
    <source>
        <dbReference type="Proteomes" id="UP000009877"/>
    </source>
</evidence>
<keyword evidence="14" id="KW-1185">Reference proteome</keyword>
<evidence type="ECO:0000256" key="11">
    <source>
        <dbReference type="SAM" id="MobiDB-lite"/>
    </source>
</evidence>
<protein>
    <recommendedName>
        <fullName evidence="4 10">Ribonuclease H</fullName>
        <shortName evidence="10">RNase H</shortName>
        <ecNumber evidence="4 10">3.1.26.4</ecNumber>
    </recommendedName>
</protein>
<evidence type="ECO:0000256" key="9">
    <source>
        <dbReference type="ARBA" id="ARBA00022842"/>
    </source>
</evidence>
<feature type="region of interest" description="Disordered" evidence="11">
    <location>
        <begin position="166"/>
        <end position="219"/>
    </location>
</feature>
<keyword evidence="7 10" id="KW-0255">Endonuclease</keyword>
<dbReference type="GO" id="GO:0003676">
    <property type="term" value="F:nucleic acid binding"/>
    <property type="evidence" value="ECO:0007669"/>
    <property type="project" value="InterPro"/>
</dbReference>
<dbReference type="InterPro" id="IPR012337">
    <property type="entry name" value="RNaseH-like_sf"/>
</dbReference>
<dbReference type="PROSITE" id="PS50879">
    <property type="entry name" value="RNASE_H_1"/>
    <property type="match status" value="1"/>
</dbReference>
<dbReference type="GO" id="GO:0000287">
    <property type="term" value="F:magnesium ion binding"/>
    <property type="evidence" value="ECO:0007669"/>
    <property type="project" value="UniProtKB-UniRule"/>
</dbReference>
<dbReference type="CDD" id="cd09278">
    <property type="entry name" value="RNase_HI_prokaryote_like"/>
    <property type="match status" value="1"/>
</dbReference>
<dbReference type="InterPro" id="IPR050092">
    <property type="entry name" value="RNase_H"/>
</dbReference>
<dbReference type="PANTHER" id="PTHR10642">
    <property type="entry name" value="RIBONUCLEASE H1"/>
    <property type="match status" value="1"/>
</dbReference>
<feature type="binding site" evidence="10">
    <location>
        <position position="46"/>
    </location>
    <ligand>
        <name>Mg(2+)</name>
        <dbReference type="ChEBI" id="CHEBI:18420"/>
        <label>1</label>
    </ligand>
</feature>
<dbReference type="InterPro" id="IPR036397">
    <property type="entry name" value="RNaseH_sf"/>
</dbReference>
<comment type="catalytic activity">
    <reaction evidence="1 10">
        <text>Endonucleolytic cleavage to 5'-phosphomonoester.</text>
        <dbReference type="EC" id="3.1.26.4"/>
    </reaction>
</comment>
<feature type="binding site" evidence="10">
    <location>
        <position position="11"/>
    </location>
    <ligand>
        <name>Mg(2+)</name>
        <dbReference type="ChEBI" id="CHEBI:18420"/>
        <label>1</label>
    </ligand>
</feature>
<evidence type="ECO:0000256" key="5">
    <source>
        <dbReference type="ARBA" id="ARBA00022722"/>
    </source>
</evidence>
<dbReference type="EMBL" id="ANHZ02000023">
    <property type="protein sequence ID" value="EME35721.1"/>
    <property type="molecule type" value="Genomic_DNA"/>
</dbReference>
<comment type="caution">
    <text evidence="13">The sequence shown here is derived from an EMBL/GenBank/DDBJ whole genome shotgun (WGS) entry which is preliminary data.</text>
</comment>
<dbReference type="HAMAP" id="MF_00042">
    <property type="entry name" value="RNase_H"/>
    <property type="match status" value="1"/>
</dbReference>
<proteinExistence type="inferred from homology"/>
<dbReference type="Gene3D" id="3.30.420.10">
    <property type="entry name" value="Ribonuclease H-like superfamily/Ribonuclease H"/>
    <property type="match status" value="1"/>
</dbReference>
<keyword evidence="6 10" id="KW-0479">Metal-binding</keyword>
<evidence type="ECO:0000256" key="3">
    <source>
        <dbReference type="ARBA" id="ARBA00011245"/>
    </source>
</evidence>
<evidence type="ECO:0000256" key="2">
    <source>
        <dbReference type="ARBA" id="ARBA00005300"/>
    </source>
</evidence>
<feature type="region of interest" description="Disordered" evidence="11">
    <location>
        <begin position="256"/>
        <end position="277"/>
    </location>
</feature>
<dbReference type="SUPFAM" id="SSF53098">
    <property type="entry name" value="Ribonuclease H-like"/>
    <property type="match status" value="1"/>
</dbReference>
<feature type="binding site" evidence="10">
    <location>
        <position position="69"/>
    </location>
    <ligand>
        <name>Mg(2+)</name>
        <dbReference type="ChEBI" id="CHEBI:18420"/>
        <label>1</label>
    </ligand>
</feature>
<evidence type="ECO:0000256" key="10">
    <source>
        <dbReference type="HAMAP-Rule" id="MF_00042"/>
    </source>
</evidence>
<evidence type="ECO:0000256" key="6">
    <source>
        <dbReference type="ARBA" id="ARBA00022723"/>
    </source>
</evidence>
<comment type="cofactor">
    <cofactor evidence="10">
        <name>Mg(2+)</name>
        <dbReference type="ChEBI" id="CHEBI:18420"/>
    </cofactor>
    <text evidence="10">Binds 1 Mg(2+) ion per subunit. May bind a second metal ion at a regulatory site, or after substrate binding.</text>
</comment>
<dbReference type="GO" id="GO:0005737">
    <property type="term" value="C:cytoplasm"/>
    <property type="evidence" value="ECO:0007669"/>
    <property type="project" value="UniProtKB-SubCell"/>
</dbReference>
<dbReference type="InterPro" id="IPR002156">
    <property type="entry name" value="RNaseH_domain"/>
</dbReference>
<sequence length="337" mass="34952">MFGMTIIAAADGSALGNPGPAGWAWYIDDSNWRSGGWPHGTNNMGELQAVLDLLESTQELGEPLRVLCDSQYVINSITKWMKGWKKKGWKKSDGKPVLNVELMKALDAAMQGRDVTFEWVKGHAGHELNEAADARANAAAKAFQAGRAPEEGPGLALGSDAAAPSAAAAPAGPAASAEPAAATGAAAGDQAGPAGSGAADPRAEAEEQVGDPDPDLLSSLEDQSEDLAAAPSPAQEVFGLERGRIREGLPSATLHPEAVLIDSDGRPGDPASVSRGDDSADLHLVDLLALSGRAVQTTIHVLGSTGSAVHTALWTREDSRSELGQWLLRHLQVTLES</sequence>
<feature type="compositionally biased region" description="Low complexity" evidence="11">
    <location>
        <begin position="166"/>
        <end position="200"/>
    </location>
</feature>
<organism evidence="13 14">
    <name type="scientific">Kocuria palustris PEL</name>
    <dbReference type="NCBI Taxonomy" id="1236550"/>
    <lineage>
        <taxon>Bacteria</taxon>
        <taxon>Bacillati</taxon>
        <taxon>Actinomycetota</taxon>
        <taxon>Actinomycetes</taxon>
        <taxon>Micrococcales</taxon>
        <taxon>Micrococcaceae</taxon>
        <taxon>Kocuria</taxon>
    </lineage>
</organism>
<comment type="function">
    <text evidence="10">Endonuclease that specifically degrades the RNA of RNA-DNA hybrids.</text>
</comment>
<comment type="subunit">
    <text evidence="3 10">Monomer.</text>
</comment>
<evidence type="ECO:0000256" key="8">
    <source>
        <dbReference type="ARBA" id="ARBA00022801"/>
    </source>
</evidence>
<comment type="subcellular location">
    <subcellularLocation>
        <location evidence="10">Cytoplasm</location>
    </subcellularLocation>
</comment>